<dbReference type="EMBL" id="JBEWYP010000003">
    <property type="protein sequence ID" value="MET7029398.1"/>
    <property type="molecule type" value="Genomic_DNA"/>
</dbReference>
<proteinExistence type="predicted"/>
<gene>
    <name evidence="1" type="ORF">ABXZ32_08320</name>
</gene>
<keyword evidence="2" id="KW-1185">Reference proteome</keyword>
<protein>
    <submittedName>
        <fullName evidence="1">DUF6503 family protein</fullName>
    </submittedName>
</protein>
<dbReference type="Proteomes" id="UP001549773">
    <property type="component" value="Unassembled WGS sequence"/>
</dbReference>
<evidence type="ECO:0000313" key="1">
    <source>
        <dbReference type="EMBL" id="MET7029398.1"/>
    </source>
</evidence>
<sequence>MKNIFVLFVFCSILSCKEKKKESLTAQQIVDKAIEVSGGELFTKSKISFDFRDKHYISEGIGNNGVLKRVFDLEGKTVEDVKSKAKFERYIDGTLEVLHDTVAYKYDNAVNSVHYFVKLPYGLNDPAVNKSLLEEVTLKGKDYYKIKVTFDQNGGGEDFEDTYLYWINKETFKPDYLAYDFHVNEGGVRFRVAYNERYIEGIRFVDYENYQPKDDATTINNIDAKYESADLELLSKIELKNISVER</sequence>
<name>A0ABV2TVU3_9FLAO</name>
<dbReference type="PROSITE" id="PS51257">
    <property type="entry name" value="PROKAR_LIPOPROTEIN"/>
    <property type="match status" value="1"/>
</dbReference>
<organism evidence="1 2">
    <name type="scientific">Sediminicola luteus</name>
    <dbReference type="NCBI Taxonomy" id="319238"/>
    <lineage>
        <taxon>Bacteria</taxon>
        <taxon>Pseudomonadati</taxon>
        <taxon>Bacteroidota</taxon>
        <taxon>Flavobacteriia</taxon>
        <taxon>Flavobacteriales</taxon>
        <taxon>Flavobacteriaceae</taxon>
        <taxon>Sediminicola</taxon>
    </lineage>
</organism>
<dbReference type="RefSeq" id="WP_354618214.1">
    <property type="nucleotide sequence ID" value="NZ_JBEWYP010000003.1"/>
</dbReference>
<dbReference type="Pfam" id="PF20113">
    <property type="entry name" value="DUF6503"/>
    <property type="match status" value="1"/>
</dbReference>
<reference evidence="1 2" key="1">
    <citation type="submission" date="2024-07" db="EMBL/GenBank/DDBJ databases">
        <title>The genome sequence of type strain Sediminicola luteus GDMCC 1.2596T.</title>
        <authorList>
            <person name="Liu Y."/>
        </authorList>
    </citation>
    <scope>NUCLEOTIDE SEQUENCE [LARGE SCALE GENOMIC DNA]</scope>
    <source>
        <strain evidence="1 2">GDMCC 1.2596</strain>
    </source>
</reference>
<dbReference type="InterPro" id="IPR045444">
    <property type="entry name" value="DUF6503"/>
</dbReference>
<accession>A0ABV2TVU3</accession>
<comment type="caution">
    <text evidence="1">The sequence shown here is derived from an EMBL/GenBank/DDBJ whole genome shotgun (WGS) entry which is preliminary data.</text>
</comment>
<evidence type="ECO:0000313" key="2">
    <source>
        <dbReference type="Proteomes" id="UP001549773"/>
    </source>
</evidence>